<dbReference type="GO" id="GO:0016788">
    <property type="term" value="F:hydrolase activity, acting on ester bonds"/>
    <property type="evidence" value="ECO:0007669"/>
    <property type="project" value="InterPro"/>
</dbReference>
<proteinExistence type="inferred from homology"/>
<keyword evidence="7" id="KW-0443">Lipid metabolism</keyword>
<keyword evidence="5" id="KW-0378">Hydrolase</keyword>
<dbReference type="Gene3D" id="3.40.50.1110">
    <property type="entry name" value="SGNH hydrolase"/>
    <property type="match status" value="1"/>
</dbReference>
<dbReference type="AlphaFoldDB" id="A0A1S3VIR9"/>
<dbReference type="KEGG" id="vra:106775628"/>
<evidence type="ECO:0000256" key="5">
    <source>
        <dbReference type="ARBA" id="ARBA00022801"/>
    </source>
</evidence>
<evidence type="ECO:0000256" key="4">
    <source>
        <dbReference type="ARBA" id="ARBA00022729"/>
    </source>
</evidence>
<evidence type="ECO:0000256" key="7">
    <source>
        <dbReference type="ARBA" id="ARBA00023098"/>
    </source>
</evidence>
<keyword evidence="8" id="KW-0812">Transmembrane</keyword>
<dbReference type="InterPro" id="IPR051238">
    <property type="entry name" value="GDSL_esterase/lipase"/>
</dbReference>
<evidence type="ECO:0000313" key="9">
    <source>
        <dbReference type="Proteomes" id="UP000087766"/>
    </source>
</evidence>
<evidence type="ECO:0000256" key="3">
    <source>
        <dbReference type="ARBA" id="ARBA00022525"/>
    </source>
</evidence>
<keyword evidence="6" id="KW-0442">Lipid degradation</keyword>
<dbReference type="InterPro" id="IPR035669">
    <property type="entry name" value="SGNH_plant_lipase-like"/>
</dbReference>
<keyword evidence="4" id="KW-0732">Signal</keyword>
<dbReference type="CDD" id="cd01837">
    <property type="entry name" value="SGNH_plant_lipase_like"/>
    <property type="match status" value="1"/>
</dbReference>
<dbReference type="Pfam" id="PF00657">
    <property type="entry name" value="Lipase_GDSL"/>
    <property type="match status" value="1"/>
</dbReference>
<dbReference type="RefSeq" id="XP_014518258.1">
    <property type="nucleotide sequence ID" value="XM_014662772.2"/>
</dbReference>
<dbReference type="Proteomes" id="UP000087766">
    <property type="component" value="Chromosome 10"/>
</dbReference>
<reference evidence="10" key="2">
    <citation type="submission" date="2025-08" db="UniProtKB">
        <authorList>
            <consortium name="RefSeq"/>
        </authorList>
    </citation>
    <scope>IDENTIFICATION</scope>
    <source>
        <tissue evidence="10">Leaf</tissue>
    </source>
</reference>
<protein>
    <submittedName>
        <fullName evidence="10">GDSL esterase/lipase At4g16230-like</fullName>
    </submittedName>
</protein>
<reference evidence="9" key="1">
    <citation type="journal article" date="2014" name="Nat. Commun.">
        <title>Genome sequence of mungbean and insights into evolution within Vigna species.</title>
        <authorList>
            <person name="Kang Y.J."/>
            <person name="Kim S.K."/>
            <person name="Kim M.Y."/>
            <person name="Lestari P."/>
            <person name="Kim K.H."/>
            <person name="Ha B.K."/>
            <person name="Jun T.H."/>
            <person name="Hwang W.J."/>
            <person name="Lee T."/>
            <person name="Lee J."/>
            <person name="Shim S."/>
            <person name="Yoon M.Y."/>
            <person name="Jang Y.E."/>
            <person name="Han K.S."/>
            <person name="Taeprayoon P."/>
            <person name="Yoon N."/>
            <person name="Somta P."/>
            <person name="Tanya P."/>
            <person name="Kim K.S."/>
            <person name="Gwag J.G."/>
            <person name="Moon J.K."/>
            <person name="Lee Y.H."/>
            <person name="Park B.S."/>
            <person name="Bombarely A."/>
            <person name="Doyle J.J."/>
            <person name="Jackson S.A."/>
            <person name="Schafleitner R."/>
            <person name="Srinives P."/>
            <person name="Varshney R.K."/>
            <person name="Lee S.H."/>
        </authorList>
    </citation>
    <scope>NUCLEOTIDE SEQUENCE [LARGE SCALE GENOMIC DNA]</scope>
    <source>
        <strain evidence="9">cv. VC1973A</strain>
    </source>
</reference>
<keyword evidence="3" id="KW-0964">Secreted</keyword>
<keyword evidence="8" id="KW-0472">Membrane</keyword>
<evidence type="ECO:0000256" key="2">
    <source>
        <dbReference type="ARBA" id="ARBA00008668"/>
    </source>
</evidence>
<keyword evidence="9" id="KW-1185">Reference proteome</keyword>
<keyword evidence="8" id="KW-1133">Transmembrane helix</keyword>
<dbReference type="InterPro" id="IPR036514">
    <property type="entry name" value="SGNH_hydro_sf"/>
</dbReference>
<evidence type="ECO:0000256" key="6">
    <source>
        <dbReference type="ARBA" id="ARBA00022963"/>
    </source>
</evidence>
<evidence type="ECO:0000256" key="8">
    <source>
        <dbReference type="SAM" id="Phobius"/>
    </source>
</evidence>
<dbReference type="InterPro" id="IPR001087">
    <property type="entry name" value="GDSL"/>
</dbReference>
<organism evidence="9 10">
    <name type="scientific">Vigna radiata var. radiata</name>
    <name type="common">Mung bean</name>
    <name type="synonym">Phaseolus aureus</name>
    <dbReference type="NCBI Taxonomy" id="3916"/>
    <lineage>
        <taxon>Eukaryota</taxon>
        <taxon>Viridiplantae</taxon>
        <taxon>Streptophyta</taxon>
        <taxon>Embryophyta</taxon>
        <taxon>Tracheophyta</taxon>
        <taxon>Spermatophyta</taxon>
        <taxon>Magnoliopsida</taxon>
        <taxon>eudicotyledons</taxon>
        <taxon>Gunneridae</taxon>
        <taxon>Pentapetalae</taxon>
        <taxon>rosids</taxon>
        <taxon>fabids</taxon>
        <taxon>Fabales</taxon>
        <taxon>Fabaceae</taxon>
        <taxon>Papilionoideae</taxon>
        <taxon>50 kb inversion clade</taxon>
        <taxon>NPAAA clade</taxon>
        <taxon>indigoferoid/millettioid clade</taxon>
        <taxon>Phaseoleae</taxon>
        <taxon>Vigna</taxon>
    </lineage>
</organism>
<comment type="subcellular location">
    <subcellularLocation>
        <location evidence="1">Secreted</location>
    </subcellularLocation>
</comment>
<gene>
    <name evidence="10" type="primary">LOC106775628</name>
</gene>
<sequence length="370" mass="40151">MGIKLNGPVSAVAILFEVFVVLSLFRITTSDAQPANFVFGDSLVDVGNNNYIASLSKANYPPFGIDFGRPTGRFTNGRTIVDIIGQEMGADFTPPYLAPTAVLPLIMKGVNYASGAGGILNLTGKLFGDRINFDAQLDNFANTRQDIISSIGVPATLSLFNRSIFSVTMGSNDFINNYLAPAVLIDEINLASPDLFVTTLVSKFREQLTRLYNLGARKIVVTNVGPIGCIPSQRDTNPAAGDGCVSFPNQLAQLFNIQLKGLIPELNSNLKGSMFVYADVYNILEDMLNNYPAYGFENACTSCCSMAGRFGGLIPCGPTSSICRNRSKYVFWDPWHPTDAANAIIAKRLLDGDSNDIFPMNVRQLIQHLT</sequence>
<dbReference type="GeneID" id="106775628"/>
<accession>A0A1S3VIR9</accession>
<name>A0A1S3VIR9_VIGRR</name>
<comment type="similarity">
    <text evidence="2">Belongs to the 'GDSL' lipolytic enzyme family.</text>
</comment>
<dbReference type="PANTHER" id="PTHR45650:SF4">
    <property type="entry name" value="GDSL-LIKE LIPASE_ACYLHYDROLASE FAMILY PROTEIN, EXPRESSED"/>
    <property type="match status" value="1"/>
</dbReference>
<dbReference type="PANTHER" id="PTHR45650">
    <property type="entry name" value="GDSL-LIKE LIPASE/ACYLHYDROLASE-RELATED"/>
    <property type="match status" value="1"/>
</dbReference>
<feature type="transmembrane region" description="Helical" evidence="8">
    <location>
        <begin position="7"/>
        <end position="27"/>
    </location>
</feature>
<dbReference type="OrthoDB" id="1600564at2759"/>
<dbReference type="SUPFAM" id="SSF52266">
    <property type="entry name" value="SGNH hydrolase"/>
    <property type="match status" value="1"/>
</dbReference>
<dbReference type="GO" id="GO:0005576">
    <property type="term" value="C:extracellular region"/>
    <property type="evidence" value="ECO:0007669"/>
    <property type="project" value="UniProtKB-SubCell"/>
</dbReference>
<evidence type="ECO:0000256" key="1">
    <source>
        <dbReference type="ARBA" id="ARBA00004613"/>
    </source>
</evidence>
<evidence type="ECO:0000313" key="10">
    <source>
        <dbReference type="RefSeq" id="XP_014518258.1"/>
    </source>
</evidence>
<dbReference type="GO" id="GO:0016042">
    <property type="term" value="P:lipid catabolic process"/>
    <property type="evidence" value="ECO:0007669"/>
    <property type="project" value="UniProtKB-KW"/>
</dbReference>